<dbReference type="GO" id="GO:0005507">
    <property type="term" value="F:copper ion binding"/>
    <property type="evidence" value="ECO:0007669"/>
    <property type="project" value="InterPro"/>
</dbReference>
<dbReference type="GO" id="GO:0016715">
    <property type="term" value="F:oxidoreductase activity, acting on paired donors, with incorporation or reduction of molecular oxygen, reduced ascorbate as one donor, and incorporation of one atom of oxygen"/>
    <property type="evidence" value="ECO:0007669"/>
    <property type="project" value="InterPro"/>
</dbReference>
<dbReference type="EMBL" id="CACVKT020003764">
    <property type="protein sequence ID" value="CAC5385740.1"/>
    <property type="molecule type" value="Genomic_DNA"/>
</dbReference>
<proteinExistence type="predicted"/>
<name>A0A6J8BRJ4_MYTCO</name>
<sequence length="151" mass="17773">MTELTMWLFVLPAIVTAVREIPYITAHYGENGQEVYKMKLSFPSIKINEPDQYFCYTRYLEELDEVYILSTLVEINHEYVHHTALSFCEEPEEFASHQPWECSKTRKYCKGGSVGVLFFDDYFRSKNGLMRFPKDISLKVGFSTMLRHITF</sequence>
<feature type="signal peptide" evidence="1">
    <location>
        <begin position="1"/>
        <end position="17"/>
    </location>
</feature>
<evidence type="ECO:0000313" key="3">
    <source>
        <dbReference type="Proteomes" id="UP000507470"/>
    </source>
</evidence>
<dbReference type="AlphaFoldDB" id="A0A6J8BRJ4"/>
<keyword evidence="3" id="KW-1185">Reference proteome</keyword>
<dbReference type="InterPro" id="IPR008977">
    <property type="entry name" value="PHM/PNGase_F_dom_sf"/>
</dbReference>
<dbReference type="SUPFAM" id="SSF49742">
    <property type="entry name" value="PHM/PNGase F"/>
    <property type="match status" value="1"/>
</dbReference>
<dbReference type="InterPro" id="IPR036939">
    <property type="entry name" value="Cu2_ascorb_mOase_N_sf"/>
</dbReference>
<gene>
    <name evidence="2" type="ORF">MCOR_21248</name>
</gene>
<feature type="chain" id="PRO_5026910002" evidence="1">
    <location>
        <begin position="18"/>
        <end position="151"/>
    </location>
</feature>
<evidence type="ECO:0000256" key="1">
    <source>
        <dbReference type="SAM" id="SignalP"/>
    </source>
</evidence>
<dbReference type="Proteomes" id="UP000507470">
    <property type="component" value="Unassembled WGS sequence"/>
</dbReference>
<dbReference type="Gene3D" id="2.60.120.310">
    <property type="entry name" value="Copper type II, ascorbate-dependent monooxygenase, N-terminal domain"/>
    <property type="match status" value="1"/>
</dbReference>
<protein>
    <submittedName>
        <fullName evidence="2">Uncharacterized protein</fullName>
    </submittedName>
</protein>
<accession>A0A6J8BRJ4</accession>
<reference evidence="2 3" key="1">
    <citation type="submission" date="2020-06" db="EMBL/GenBank/DDBJ databases">
        <authorList>
            <person name="Li R."/>
            <person name="Bekaert M."/>
        </authorList>
    </citation>
    <scope>NUCLEOTIDE SEQUENCE [LARGE SCALE GENOMIC DNA]</scope>
    <source>
        <strain evidence="3">wild</strain>
    </source>
</reference>
<evidence type="ECO:0000313" key="2">
    <source>
        <dbReference type="EMBL" id="CAC5385740.1"/>
    </source>
</evidence>
<organism evidence="2 3">
    <name type="scientific">Mytilus coruscus</name>
    <name type="common">Sea mussel</name>
    <dbReference type="NCBI Taxonomy" id="42192"/>
    <lineage>
        <taxon>Eukaryota</taxon>
        <taxon>Metazoa</taxon>
        <taxon>Spiralia</taxon>
        <taxon>Lophotrochozoa</taxon>
        <taxon>Mollusca</taxon>
        <taxon>Bivalvia</taxon>
        <taxon>Autobranchia</taxon>
        <taxon>Pteriomorphia</taxon>
        <taxon>Mytilida</taxon>
        <taxon>Mytiloidea</taxon>
        <taxon>Mytilidae</taxon>
        <taxon>Mytilinae</taxon>
        <taxon>Mytilus</taxon>
    </lineage>
</organism>
<keyword evidence="1" id="KW-0732">Signal</keyword>